<proteinExistence type="predicted"/>
<feature type="compositionally biased region" description="Basic residues" evidence="1">
    <location>
        <begin position="28"/>
        <end position="44"/>
    </location>
</feature>
<dbReference type="EMBL" id="CADCUS010000144">
    <property type="protein sequence ID" value="CAA9392286.1"/>
    <property type="molecule type" value="Genomic_DNA"/>
</dbReference>
<evidence type="ECO:0000313" key="2">
    <source>
        <dbReference type="EMBL" id="CAA9392286.1"/>
    </source>
</evidence>
<sequence length="100" mass="10641">MRCCRPPAVPSAAFSAPNRSIAVEGVHRPPHGGPARRMRRHRPRLTGPRLGHPPRPSAAARRPGRAAPRAAAPSTAATDDSRRALPVPRSTSSLPSPDLR</sequence>
<accession>A0A6J4NTY0</accession>
<feature type="compositionally biased region" description="Polar residues" evidence="1">
    <location>
        <begin position="89"/>
        <end position="100"/>
    </location>
</feature>
<reference evidence="2" key="1">
    <citation type="submission" date="2020-02" db="EMBL/GenBank/DDBJ databases">
        <authorList>
            <person name="Meier V. D."/>
        </authorList>
    </citation>
    <scope>NUCLEOTIDE SEQUENCE</scope>
    <source>
        <strain evidence="2">AVDCRST_MAG66</strain>
    </source>
</reference>
<name>A0A6J4NTY0_9PSEU</name>
<feature type="region of interest" description="Disordered" evidence="1">
    <location>
        <begin position="20"/>
        <end position="100"/>
    </location>
</feature>
<organism evidence="2">
    <name type="scientific">uncultured Pseudonocardia sp</name>
    <dbReference type="NCBI Taxonomy" id="211455"/>
    <lineage>
        <taxon>Bacteria</taxon>
        <taxon>Bacillati</taxon>
        <taxon>Actinomycetota</taxon>
        <taxon>Actinomycetes</taxon>
        <taxon>Pseudonocardiales</taxon>
        <taxon>Pseudonocardiaceae</taxon>
        <taxon>Pseudonocardia</taxon>
        <taxon>environmental samples</taxon>
    </lineage>
</organism>
<evidence type="ECO:0000256" key="1">
    <source>
        <dbReference type="SAM" id="MobiDB-lite"/>
    </source>
</evidence>
<protein>
    <submittedName>
        <fullName evidence="2">Uncharacterized protein</fullName>
    </submittedName>
</protein>
<gene>
    <name evidence="2" type="ORF">AVDCRST_MAG66-1083</name>
</gene>
<feature type="compositionally biased region" description="Low complexity" evidence="1">
    <location>
        <begin position="57"/>
        <end position="78"/>
    </location>
</feature>
<dbReference type="AlphaFoldDB" id="A0A6J4NTY0"/>